<dbReference type="OrthoDB" id="4062651at2759"/>
<protein>
    <recommendedName>
        <fullName evidence="1">Protein kinase domain-containing protein</fullName>
    </recommendedName>
</protein>
<feature type="domain" description="Protein kinase" evidence="1">
    <location>
        <begin position="25"/>
        <end position="316"/>
    </location>
</feature>
<name>A0A9W4XKL1_9PLEO</name>
<dbReference type="EMBL" id="CAOQHR010000005">
    <property type="protein sequence ID" value="CAI6335404.1"/>
    <property type="molecule type" value="Genomic_DNA"/>
</dbReference>
<sequence length="323" mass="36054">MSYNPSIRLTSGEHVEIVDRTHLPFHRIGRLGMGASAQVEVVEEPTTRRRYAHKIFTPYYGHTLERFKKEVQNEIAIIKRLRGHPHIVNVEWSYACGRELGILLTPVASDGDLSAYLYEIRVPQDGGSNGNGGVSSATREQRAVLVKAFGCLASGLAFMHGLKIRHKDIKPSNILVHNGHMVYTDFGIAKDLVGMNTMTSGKPGGFTDRYCPPEVAEWDPRNRKSDVFSLGCVFIEIMAVLFSDARELAEDRTPYRKRLQDVQGTLIQCSVADFDLRQLFVVILGMVEEMSEDRVGATDLVDCLMDLKMPCAESLFCRQCGGT</sequence>
<comment type="caution">
    <text evidence="2">The sequence shown here is derived from an EMBL/GenBank/DDBJ whole genome shotgun (WGS) entry which is preliminary data.</text>
</comment>
<evidence type="ECO:0000259" key="1">
    <source>
        <dbReference type="PROSITE" id="PS50011"/>
    </source>
</evidence>
<dbReference type="CDD" id="cd00180">
    <property type="entry name" value="PKc"/>
    <property type="match status" value="1"/>
</dbReference>
<dbReference type="PANTHER" id="PTHR44167">
    <property type="entry name" value="OVARIAN-SPECIFIC SERINE/THREONINE-PROTEIN KINASE LOK-RELATED"/>
    <property type="match status" value="1"/>
</dbReference>
<dbReference type="Gene3D" id="1.10.510.10">
    <property type="entry name" value="Transferase(Phosphotransferase) domain 1"/>
    <property type="match status" value="1"/>
</dbReference>
<dbReference type="InterPro" id="IPR000719">
    <property type="entry name" value="Prot_kinase_dom"/>
</dbReference>
<keyword evidence="3" id="KW-1185">Reference proteome</keyword>
<gene>
    <name evidence="2" type="ORF">PDIGIT_LOCUS8485</name>
</gene>
<organism evidence="2 3">
    <name type="scientific">Periconia digitata</name>
    <dbReference type="NCBI Taxonomy" id="1303443"/>
    <lineage>
        <taxon>Eukaryota</taxon>
        <taxon>Fungi</taxon>
        <taxon>Dikarya</taxon>
        <taxon>Ascomycota</taxon>
        <taxon>Pezizomycotina</taxon>
        <taxon>Dothideomycetes</taxon>
        <taxon>Pleosporomycetidae</taxon>
        <taxon>Pleosporales</taxon>
        <taxon>Massarineae</taxon>
        <taxon>Periconiaceae</taxon>
        <taxon>Periconia</taxon>
    </lineage>
</organism>
<dbReference type="InterPro" id="IPR011009">
    <property type="entry name" value="Kinase-like_dom_sf"/>
</dbReference>
<dbReference type="Pfam" id="PF00069">
    <property type="entry name" value="Pkinase"/>
    <property type="match status" value="1"/>
</dbReference>
<dbReference type="GO" id="GO:0004674">
    <property type="term" value="F:protein serine/threonine kinase activity"/>
    <property type="evidence" value="ECO:0007669"/>
    <property type="project" value="TreeGrafter"/>
</dbReference>
<reference evidence="2" key="1">
    <citation type="submission" date="2023-01" db="EMBL/GenBank/DDBJ databases">
        <authorList>
            <person name="Van Ghelder C."/>
            <person name="Rancurel C."/>
        </authorList>
    </citation>
    <scope>NUCLEOTIDE SEQUENCE</scope>
    <source>
        <strain evidence="2">CNCM I-4278</strain>
    </source>
</reference>
<dbReference type="PROSITE" id="PS50011">
    <property type="entry name" value="PROTEIN_KINASE_DOM"/>
    <property type="match status" value="1"/>
</dbReference>
<dbReference type="AlphaFoldDB" id="A0A9W4XKL1"/>
<dbReference type="PROSITE" id="PS00108">
    <property type="entry name" value="PROTEIN_KINASE_ST"/>
    <property type="match status" value="1"/>
</dbReference>
<dbReference type="GO" id="GO:0005524">
    <property type="term" value="F:ATP binding"/>
    <property type="evidence" value="ECO:0007669"/>
    <property type="project" value="InterPro"/>
</dbReference>
<dbReference type="SMART" id="SM00220">
    <property type="entry name" value="S_TKc"/>
    <property type="match status" value="1"/>
</dbReference>
<evidence type="ECO:0000313" key="2">
    <source>
        <dbReference type="EMBL" id="CAI6335404.1"/>
    </source>
</evidence>
<proteinExistence type="predicted"/>
<dbReference type="PANTHER" id="PTHR44167:SF24">
    <property type="entry name" value="SERINE_THREONINE-PROTEIN KINASE CHK2"/>
    <property type="match status" value="1"/>
</dbReference>
<dbReference type="InterPro" id="IPR008271">
    <property type="entry name" value="Ser/Thr_kinase_AS"/>
</dbReference>
<dbReference type="Proteomes" id="UP001152607">
    <property type="component" value="Unassembled WGS sequence"/>
</dbReference>
<dbReference type="GO" id="GO:0005634">
    <property type="term" value="C:nucleus"/>
    <property type="evidence" value="ECO:0007669"/>
    <property type="project" value="TreeGrafter"/>
</dbReference>
<accession>A0A9W4XKL1</accession>
<dbReference type="Gene3D" id="3.30.200.20">
    <property type="entry name" value="Phosphorylase Kinase, domain 1"/>
    <property type="match status" value="1"/>
</dbReference>
<dbReference type="SUPFAM" id="SSF56112">
    <property type="entry name" value="Protein kinase-like (PK-like)"/>
    <property type="match status" value="1"/>
</dbReference>
<dbReference type="GO" id="GO:0044773">
    <property type="term" value="P:mitotic DNA damage checkpoint signaling"/>
    <property type="evidence" value="ECO:0007669"/>
    <property type="project" value="TreeGrafter"/>
</dbReference>
<evidence type="ECO:0000313" key="3">
    <source>
        <dbReference type="Proteomes" id="UP001152607"/>
    </source>
</evidence>